<feature type="transmembrane region" description="Helical" evidence="6">
    <location>
        <begin position="153"/>
        <end position="173"/>
    </location>
</feature>
<comment type="caution">
    <text evidence="7">The sequence shown here is derived from an EMBL/GenBank/DDBJ whole genome shotgun (WGS) entry which is preliminary data.</text>
</comment>
<keyword evidence="8" id="KW-1185">Reference proteome</keyword>
<reference evidence="7 8" key="1">
    <citation type="submission" date="2019-03" db="EMBL/GenBank/DDBJ databases">
        <title>Genomic Encyclopedia of Type Strains, Phase IV (KMG-IV): sequencing the most valuable type-strain genomes for metagenomic binning, comparative biology and taxonomic classification.</title>
        <authorList>
            <person name="Goeker M."/>
        </authorList>
    </citation>
    <scope>NUCLEOTIDE SEQUENCE [LARGE SCALE GENOMIC DNA]</scope>
    <source>
        <strain evidence="7 8">DSM 100309</strain>
    </source>
</reference>
<feature type="transmembrane region" description="Helical" evidence="6">
    <location>
        <begin position="214"/>
        <end position="233"/>
    </location>
</feature>
<evidence type="ECO:0000256" key="5">
    <source>
        <dbReference type="ARBA" id="ARBA00023136"/>
    </source>
</evidence>
<dbReference type="GO" id="GO:0055085">
    <property type="term" value="P:transmembrane transport"/>
    <property type="evidence" value="ECO:0007669"/>
    <property type="project" value="TreeGrafter"/>
</dbReference>
<dbReference type="GO" id="GO:0016020">
    <property type="term" value="C:membrane"/>
    <property type="evidence" value="ECO:0007669"/>
    <property type="project" value="UniProtKB-SubCell"/>
</dbReference>
<gene>
    <name evidence="7" type="ORF">EDC63_12539</name>
</gene>
<evidence type="ECO:0000256" key="6">
    <source>
        <dbReference type="SAM" id="Phobius"/>
    </source>
</evidence>
<name>A0A4R3XR33_9PROT</name>
<organism evidence="7 8">
    <name type="scientific">Sulfurirhabdus autotrophica</name>
    <dbReference type="NCBI Taxonomy" id="1706046"/>
    <lineage>
        <taxon>Bacteria</taxon>
        <taxon>Pseudomonadati</taxon>
        <taxon>Pseudomonadota</taxon>
        <taxon>Betaproteobacteria</taxon>
        <taxon>Nitrosomonadales</taxon>
        <taxon>Sulfuricellaceae</taxon>
        <taxon>Sulfurirhabdus</taxon>
    </lineage>
</organism>
<evidence type="ECO:0000256" key="4">
    <source>
        <dbReference type="ARBA" id="ARBA00022989"/>
    </source>
</evidence>
<dbReference type="OrthoDB" id="5792512at2"/>
<feature type="transmembrane region" description="Helical" evidence="6">
    <location>
        <begin position="275"/>
        <end position="298"/>
    </location>
</feature>
<evidence type="ECO:0000313" key="8">
    <source>
        <dbReference type="Proteomes" id="UP000295367"/>
    </source>
</evidence>
<proteinExistence type="inferred from homology"/>
<keyword evidence="5 6" id="KW-0472">Membrane</keyword>
<keyword evidence="3 6" id="KW-0812">Transmembrane</keyword>
<evidence type="ECO:0000256" key="1">
    <source>
        <dbReference type="ARBA" id="ARBA00004141"/>
    </source>
</evidence>
<evidence type="ECO:0000313" key="7">
    <source>
        <dbReference type="EMBL" id="TCV81251.1"/>
    </source>
</evidence>
<dbReference type="RefSeq" id="WP_124947000.1">
    <property type="nucleotide sequence ID" value="NZ_BHVT01000056.1"/>
</dbReference>
<dbReference type="PANTHER" id="PTHR21716">
    <property type="entry name" value="TRANSMEMBRANE PROTEIN"/>
    <property type="match status" value="1"/>
</dbReference>
<accession>A0A4R3XR33</accession>
<protein>
    <submittedName>
        <fullName evidence="7">Putative PurR-regulated permease PerM</fullName>
    </submittedName>
</protein>
<evidence type="ECO:0000256" key="3">
    <source>
        <dbReference type="ARBA" id="ARBA00022692"/>
    </source>
</evidence>
<dbReference type="PANTHER" id="PTHR21716:SF64">
    <property type="entry name" value="AI-2 TRANSPORT PROTEIN TQSA"/>
    <property type="match status" value="1"/>
</dbReference>
<dbReference type="InterPro" id="IPR002549">
    <property type="entry name" value="AI-2E-like"/>
</dbReference>
<feature type="transmembrane region" description="Helical" evidence="6">
    <location>
        <begin position="63"/>
        <end position="85"/>
    </location>
</feature>
<dbReference type="AlphaFoldDB" id="A0A4R3XR33"/>
<keyword evidence="4 6" id="KW-1133">Transmembrane helix</keyword>
<feature type="transmembrane region" description="Helical" evidence="6">
    <location>
        <begin position="239"/>
        <end position="263"/>
    </location>
</feature>
<sequence length="354" mass="39064">MTTKRSDDLNYLWWLAFAGITLFLLYLLAPILSPFLFAAILAYICDPLVDKMEMRKIPRTAGVLLTMIFLAVLFVSLFLIMVPLFEKETQLLVERLPGYVDWFRTQVAPWLKARFGVELQLDSSAVQTALAAHWQSAGGLAAKVLPSLGNSGMALVGLLVNALLVPVVFFYLLRDWDIMVAHIDEMIPRRWHARVSALAKESDQVLGEFLRGQISVMLLMAVFYSLALWIAGLEYSLPIGIIAGLLVFVPYLGMILGLTLATLAGAMQFQGLGGLVPVWIAFGVGQLLEGMIVTPWLVGERIGLHPLAVIFALMAFGQLFGFFGILLALPASAVLLVGLRQVRRKYMDSTSYQG</sequence>
<evidence type="ECO:0000256" key="2">
    <source>
        <dbReference type="ARBA" id="ARBA00009773"/>
    </source>
</evidence>
<feature type="transmembrane region" description="Helical" evidence="6">
    <location>
        <begin position="310"/>
        <end position="337"/>
    </location>
</feature>
<comment type="subcellular location">
    <subcellularLocation>
        <location evidence="1">Membrane</location>
        <topology evidence="1">Multi-pass membrane protein</topology>
    </subcellularLocation>
</comment>
<dbReference type="Pfam" id="PF01594">
    <property type="entry name" value="AI-2E_transport"/>
    <property type="match status" value="1"/>
</dbReference>
<feature type="transmembrane region" description="Helical" evidence="6">
    <location>
        <begin position="12"/>
        <end position="43"/>
    </location>
</feature>
<dbReference type="EMBL" id="SMCO01000025">
    <property type="protein sequence ID" value="TCV81251.1"/>
    <property type="molecule type" value="Genomic_DNA"/>
</dbReference>
<dbReference type="Proteomes" id="UP000295367">
    <property type="component" value="Unassembled WGS sequence"/>
</dbReference>
<comment type="similarity">
    <text evidence="2">Belongs to the autoinducer-2 exporter (AI-2E) (TC 2.A.86) family.</text>
</comment>